<dbReference type="GO" id="GO:0003725">
    <property type="term" value="F:double-stranded RNA binding"/>
    <property type="evidence" value="ECO:0007669"/>
    <property type="project" value="UniProtKB-UniRule"/>
</dbReference>
<dbReference type="FunFam" id="3.90.870.10:FF:000008">
    <property type="entry name" value="Threonylcarbamoyl-AMP synthase"/>
    <property type="match status" value="1"/>
</dbReference>
<comment type="function">
    <text evidence="13">Required for the formation of a threonylcarbamoyl group on adenosine at position 37 (t(6)A37) in tRNAs that read codons beginning with adenine.</text>
</comment>
<evidence type="ECO:0000256" key="7">
    <source>
        <dbReference type="ARBA" id="ARBA00022694"/>
    </source>
</evidence>
<dbReference type="GO" id="GO:0061710">
    <property type="term" value="F:L-threonylcarbamoyladenylate synthase"/>
    <property type="evidence" value="ECO:0007669"/>
    <property type="project" value="UniProtKB-EC"/>
</dbReference>
<evidence type="ECO:0000256" key="11">
    <source>
        <dbReference type="ARBA" id="ARBA00029774"/>
    </source>
</evidence>
<feature type="binding site" evidence="14">
    <location>
        <position position="203"/>
    </location>
    <ligand>
        <name>ATP</name>
        <dbReference type="ChEBI" id="CHEBI:30616"/>
    </ligand>
</feature>
<comment type="subcellular location">
    <subcellularLocation>
        <location evidence="1 13">Cytoplasm</location>
    </subcellularLocation>
</comment>
<name>A0A268P047_SHOCL</name>
<dbReference type="PROSITE" id="PS51163">
    <property type="entry name" value="YRDC"/>
    <property type="match status" value="1"/>
</dbReference>
<dbReference type="PANTHER" id="PTHR17490">
    <property type="entry name" value="SUA5"/>
    <property type="match status" value="1"/>
</dbReference>
<feature type="binding site" evidence="14">
    <location>
        <position position="66"/>
    </location>
    <ligand>
        <name>ATP</name>
        <dbReference type="ChEBI" id="CHEBI:30616"/>
    </ligand>
</feature>
<evidence type="ECO:0000256" key="3">
    <source>
        <dbReference type="ARBA" id="ARBA00012584"/>
    </source>
</evidence>
<dbReference type="GO" id="GO:0005737">
    <property type="term" value="C:cytoplasm"/>
    <property type="evidence" value="ECO:0007669"/>
    <property type="project" value="UniProtKB-SubCell"/>
</dbReference>
<feature type="binding site" evidence="14">
    <location>
        <position position="70"/>
    </location>
    <ligand>
        <name>ATP</name>
        <dbReference type="ChEBI" id="CHEBI:30616"/>
    </ligand>
</feature>
<dbReference type="Gene3D" id="3.40.50.11030">
    <property type="entry name" value="Threonylcarbamoyl-AMP synthase, C-terminal domain"/>
    <property type="match status" value="1"/>
</dbReference>
<evidence type="ECO:0000313" key="16">
    <source>
        <dbReference type="EMBL" id="PAE88869.1"/>
    </source>
</evidence>
<feature type="binding site" evidence="14">
    <location>
        <position position="75"/>
    </location>
    <ligand>
        <name>L-threonine</name>
        <dbReference type="ChEBI" id="CHEBI:57926"/>
    </ligand>
</feature>
<evidence type="ECO:0000256" key="5">
    <source>
        <dbReference type="ARBA" id="ARBA00022490"/>
    </source>
</evidence>
<keyword evidence="5 13" id="KW-0963">Cytoplasm</keyword>
<dbReference type="AlphaFoldDB" id="A0A268P047"/>
<dbReference type="GO" id="GO:0005524">
    <property type="term" value="F:ATP binding"/>
    <property type="evidence" value="ECO:0007669"/>
    <property type="project" value="UniProtKB-UniRule"/>
</dbReference>
<dbReference type="GO" id="GO:0006450">
    <property type="term" value="P:regulation of translational fidelity"/>
    <property type="evidence" value="ECO:0007669"/>
    <property type="project" value="TreeGrafter"/>
</dbReference>
<keyword evidence="9 13" id="KW-0547">Nucleotide-binding</keyword>
<evidence type="ECO:0000256" key="13">
    <source>
        <dbReference type="PIRNR" id="PIRNR004930"/>
    </source>
</evidence>
<dbReference type="EC" id="2.7.7.87" evidence="3 13"/>
<evidence type="ECO:0000256" key="10">
    <source>
        <dbReference type="ARBA" id="ARBA00022840"/>
    </source>
</evidence>
<dbReference type="PIRSF" id="PIRSF004930">
    <property type="entry name" value="Tln_factor_SUA5"/>
    <property type="match status" value="1"/>
</dbReference>
<evidence type="ECO:0000313" key="17">
    <source>
        <dbReference type="EMBL" id="PAF27037.1"/>
    </source>
</evidence>
<feature type="binding site" evidence="14">
    <location>
        <position position="129"/>
    </location>
    <ligand>
        <name>L-threonine</name>
        <dbReference type="ChEBI" id="CHEBI:57926"/>
    </ligand>
</feature>
<dbReference type="InterPro" id="IPR038385">
    <property type="entry name" value="Sua5/YwlC_C"/>
</dbReference>
<dbReference type="InterPro" id="IPR006070">
    <property type="entry name" value="Sua5-like_dom"/>
</dbReference>
<evidence type="ECO:0000256" key="1">
    <source>
        <dbReference type="ARBA" id="ARBA00004496"/>
    </source>
</evidence>
<feature type="binding site" evidence="14">
    <location>
        <position position="189"/>
    </location>
    <ligand>
        <name>L-threonine</name>
        <dbReference type="ChEBI" id="CHEBI:57926"/>
    </ligand>
</feature>
<evidence type="ECO:0000256" key="6">
    <source>
        <dbReference type="ARBA" id="ARBA00022679"/>
    </source>
</evidence>
<organism evidence="16 19">
    <name type="scientific">Shouchella clausii</name>
    <name type="common">Alkalihalobacillus clausii</name>
    <dbReference type="NCBI Taxonomy" id="79880"/>
    <lineage>
        <taxon>Bacteria</taxon>
        <taxon>Bacillati</taxon>
        <taxon>Bacillota</taxon>
        <taxon>Bacilli</taxon>
        <taxon>Bacillales</taxon>
        <taxon>Bacillaceae</taxon>
        <taxon>Shouchella</taxon>
    </lineage>
</organism>
<gene>
    <name evidence="17" type="ORF">CHH61_05595</name>
    <name evidence="16" type="ORF">CHH72_10875</name>
</gene>
<feature type="binding site" evidence="14">
    <location>
        <position position="242"/>
    </location>
    <ligand>
        <name>ATP</name>
        <dbReference type="ChEBI" id="CHEBI:30616"/>
    </ligand>
</feature>
<dbReference type="EMBL" id="NPCC01000012">
    <property type="protein sequence ID" value="PAE88869.1"/>
    <property type="molecule type" value="Genomic_DNA"/>
</dbReference>
<feature type="binding site" evidence="14">
    <location>
        <position position="159"/>
    </location>
    <ligand>
        <name>ATP</name>
        <dbReference type="ChEBI" id="CHEBI:30616"/>
    </ligand>
</feature>
<evidence type="ECO:0000313" key="19">
    <source>
        <dbReference type="Proteomes" id="UP000216207"/>
    </source>
</evidence>
<evidence type="ECO:0000256" key="2">
    <source>
        <dbReference type="ARBA" id="ARBA00007663"/>
    </source>
</evidence>
<dbReference type="GO" id="GO:0008033">
    <property type="term" value="P:tRNA processing"/>
    <property type="evidence" value="ECO:0007669"/>
    <property type="project" value="UniProtKB-KW"/>
</dbReference>
<reference evidence="18 19" key="1">
    <citation type="submission" date="2017-07" db="EMBL/GenBank/DDBJ databases">
        <title>Isolation and whole genome analysis of endospore-forming bacteria from heroin.</title>
        <authorList>
            <person name="Kalinowski J."/>
            <person name="Ahrens B."/>
            <person name="Al-Dilaimi A."/>
            <person name="Winkler A."/>
            <person name="Wibberg D."/>
            <person name="Schleenbecker U."/>
            <person name="Ruckert C."/>
            <person name="Wolfel R."/>
            <person name="Grass G."/>
        </authorList>
    </citation>
    <scope>NUCLEOTIDE SEQUENCE [LARGE SCALE GENOMIC DNA]</scope>
    <source>
        <strain evidence="17 18">7523-2</strain>
        <strain evidence="16 19">7539</strain>
    </source>
</reference>
<feature type="binding site" evidence="14">
    <location>
        <position position="151"/>
    </location>
    <ligand>
        <name>ATP</name>
        <dbReference type="ChEBI" id="CHEBI:30616"/>
    </ligand>
</feature>
<dbReference type="EMBL" id="NPBS01000024">
    <property type="protein sequence ID" value="PAF27037.1"/>
    <property type="molecule type" value="Genomic_DNA"/>
</dbReference>
<feature type="binding site" evidence="14">
    <location>
        <position position="149"/>
    </location>
    <ligand>
        <name>L-threonine</name>
        <dbReference type="ChEBI" id="CHEBI:57926"/>
    </ligand>
</feature>
<dbReference type="PANTHER" id="PTHR17490:SF16">
    <property type="entry name" value="THREONYLCARBAMOYL-AMP SYNTHASE"/>
    <property type="match status" value="1"/>
</dbReference>
<sequence length="342" mass="36353">MNYKQTKQWIVDKEQDSGEKTEMIQEAALWIKQNKLIAFPTETVYGLGANALSYEAVAQIFTAKGRPSDNPLIVHIGDNSQLDKLVKTIPANASKLMAAFWPGALTLILEAKEAIAENVTAGLSTVGVRMPSHPVALKLLQECGLPVAAPSANVSGRPSPTTAAHVIADLDGKIDGIVDGGATGIGLESTVLDVSKPTPMLYRPGGVSVEEIEAVIGKIDIDPALETADSAPKSPGMKYTHYAPNAEVILVDSDDTIHHLVAEAKKGGRKVAVFATTGTADYKADIVRRGESLEHTAHILYGVLRDFDEQGADIIYVKTVPTEGVGRAIMNRLEKAAGGKRV</sequence>
<evidence type="ECO:0000313" key="18">
    <source>
        <dbReference type="Proteomes" id="UP000216133"/>
    </source>
</evidence>
<feature type="binding site" evidence="14">
    <location>
        <position position="43"/>
    </location>
    <ligand>
        <name>L-threonine</name>
        <dbReference type="ChEBI" id="CHEBI:57926"/>
    </ligand>
</feature>
<keyword evidence="7 13" id="KW-0819">tRNA processing</keyword>
<evidence type="ECO:0000256" key="8">
    <source>
        <dbReference type="ARBA" id="ARBA00022695"/>
    </source>
</evidence>
<dbReference type="SUPFAM" id="SSF55821">
    <property type="entry name" value="YrdC/RibB"/>
    <property type="match status" value="1"/>
</dbReference>
<keyword evidence="10 13" id="KW-0067">ATP-binding</keyword>
<dbReference type="Proteomes" id="UP000216133">
    <property type="component" value="Unassembled WGS sequence"/>
</dbReference>
<evidence type="ECO:0000256" key="14">
    <source>
        <dbReference type="PIRSR" id="PIRSR004930-1"/>
    </source>
</evidence>
<feature type="domain" description="YrdC-like" evidence="15">
    <location>
        <begin position="21"/>
        <end position="207"/>
    </location>
</feature>
<dbReference type="Pfam" id="PF03481">
    <property type="entry name" value="Sua5_C"/>
    <property type="match status" value="1"/>
</dbReference>
<dbReference type="InterPro" id="IPR050156">
    <property type="entry name" value="TC-AMP_synthase_SUA5"/>
</dbReference>
<evidence type="ECO:0000259" key="15">
    <source>
        <dbReference type="PROSITE" id="PS51163"/>
    </source>
</evidence>
<comment type="catalytic activity">
    <reaction evidence="12 13">
        <text>L-threonine + hydrogencarbonate + ATP = L-threonylcarbamoyladenylate + diphosphate + H2O</text>
        <dbReference type="Rhea" id="RHEA:36407"/>
        <dbReference type="ChEBI" id="CHEBI:15377"/>
        <dbReference type="ChEBI" id="CHEBI:17544"/>
        <dbReference type="ChEBI" id="CHEBI:30616"/>
        <dbReference type="ChEBI" id="CHEBI:33019"/>
        <dbReference type="ChEBI" id="CHEBI:57926"/>
        <dbReference type="ChEBI" id="CHEBI:73682"/>
        <dbReference type="EC" id="2.7.7.87"/>
    </reaction>
</comment>
<comment type="similarity">
    <text evidence="2 13">Belongs to the SUA5 family.</text>
</comment>
<protein>
    <recommendedName>
        <fullName evidence="4 13">Threonylcarbamoyl-AMP synthase</fullName>
        <shortName evidence="13">TC-AMP synthase</shortName>
        <ecNumber evidence="3 13">2.7.7.87</ecNumber>
    </recommendedName>
    <alternativeName>
        <fullName evidence="11 13">L-threonylcarbamoyladenylate synthase</fullName>
    </alternativeName>
</protein>
<feature type="binding site" evidence="14">
    <location>
        <position position="125"/>
    </location>
    <ligand>
        <name>ATP</name>
        <dbReference type="ChEBI" id="CHEBI:30616"/>
    </ligand>
</feature>
<dbReference type="NCBIfam" id="TIGR00057">
    <property type="entry name" value="L-threonylcarbamoyladenylate synthase"/>
    <property type="match status" value="1"/>
</dbReference>
<proteinExistence type="inferred from homology"/>
<evidence type="ECO:0000256" key="12">
    <source>
        <dbReference type="ARBA" id="ARBA00048366"/>
    </source>
</evidence>
<evidence type="ECO:0000256" key="4">
    <source>
        <dbReference type="ARBA" id="ARBA00015492"/>
    </source>
</evidence>
<dbReference type="GO" id="GO:0000049">
    <property type="term" value="F:tRNA binding"/>
    <property type="evidence" value="ECO:0007669"/>
    <property type="project" value="TreeGrafter"/>
</dbReference>
<accession>A0A268P047</accession>
<dbReference type="InterPro" id="IPR017945">
    <property type="entry name" value="DHBP_synth_RibB-like_a/b_dom"/>
</dbReference>
<evidence type="ECO:0000256" key="9">
    <source>
        <dbReference type="ARBA" id="ARBA00022741"/>
    </source>
</evidence>
<comment type="caution">
    <text evidence="16">The sequence shown here is derived from an EMBL/GenBank/DDBJ whole genome shotgun (WGS) entry which is preliminary data.</text>
</comment>
<keyword evidence="6 13" id="KW-0808">Transferase</keyword>
<dbReference type="Proteomes" id="UP000216207">
    <property type="component" value="Unassembled WGS sequence"/>
</dbReference>
<keyword evidence="8 13" id="KW-0548">Nucleotidyltransferase</keyword>
<dbReference type="Gene3D" id="3.90.870.10">
    <property type="entry name" value="DHBP synthase"/>
    <property type="match status" value="1"/>
</dbReference>
<dbReference type="Pfam" id="PF01300">
    <property type="entry name" value="Sua5_yciO_yrdC"/>
    <property type="match status" value="1"/>
</dbReference>
<dbReference type="InterPro" id="IPR010923">
    <property type="entry name" value="T(6)A37_SUA5"/>
</dbReference>
<dbReference type="InterPro" id="IPR005145">
    <property type="entry name" value="Sua5_C"/>
</dbReference>